<dbReference type="InterPro" id="IPR017871">
    <property type="entry name" value="ABC_transporter-like_CS"/>
</dbReference>
<keyword evidence="4 9" id="KW-0812">Transmembrane</keyword>
<feature type="transmembrane region" description="Helical" evidence="9">
    <location>
        <begin position="28"/>
        <end position="45"/>
    </location>
</feature>
<dbReference type="Pfam" id="PF00005">
    <property type="entry name" value="ABC_tran"/>
    <property type="match status" value="1"/>
</dbReference>
<evidence type="ECO:0000256" key="2">
    <source>
        <dbReference type="ARBA" id="ARBA00022448"/>
    </source>
</evidence>
<dbReference type="SUPFAM" id="SSF52540">
    <property type="entry name" value="P-loop containing nucleoside triphosphate hydrolases"/>
    <property type="match status" value="1"/>
</dbReference>
<name>A0A6N6M866_9FLAO</name>
<evidence type="ECO:0000256" key="1">
    <source>
        <dbReference type="ARBA" id="ARBA00004651"/>
    </source>
</evidence>
<dbReference type="Gene3D" id="3.40.50.300">
    <property type="entry name" value="P-loop containing nucleotide triphosphate hydrolases"/>
    <property type="match status" value="1"/>
</dbReference>
<proteinExistence type="predicted"/>
<evidence type="ECO:0000256" key="4">
    <source>
        <dbReference type="ARBA" id="ARBA00022692"/>
    </source>
</evidence>
<keyword evidence="3" id="KW-1003">Cell membrane</keyword>
<dbReference type="PROSITE" id="PS50893">
    <property type="entry name" value="ABC_TRANSPORTER_2"/>
    <property type="match status" value="1"/>
</dbReference>
<evidence type="ECO:0000256" key="6">
    <source>
        <dbReference type="ARBA" id="ARBA00022840"/>
    </source>
</evidence>
<evidence type="ECO:0000256" key="9">
    <source>
        <dbReference type="SAM" id="Phobius"/>
    </source>
</evidence>
<feature type="domain" description="ABC transporter" evidence="10">
    <location>
        <begin position="345"/>
        <end position="579"/>
    </location>
</feature>
<protein>
    <submittedName>
        <fullName evidence="12">ABC transporter ATP-binding protein</fullName>
    </submittedName>
</protein>
<dbReference type="PANTHER" id="PTHR43394:SF1">
    <property type="entry name" value="ATP-BINDING CASSETTE SUB-FAMILY B MEMBER 10, MITOCHONDRIAL"/>
    <property type="match status" value="1"/>
</dbReference>
<evidence type="ECO:0000256" key="8">
    <source>
        <dbReference type="ARBA" id="ARBA00023136"/>
    </source>
</evidence>
<evidence type="ECO:0000313" key="12">
    <source>
        <dbReference type="EMBL" id="KAB1064840.1"/>
    </source>
</evidence>
<keyword evidence="8 9" id="KW-0472">Membrane</keyword>
<keyword evidence="7 9" id="KW-1133">Transmembrane helix</keyword>
<dbReference type="CDD" id="cd03254">
    <property type="entry name" value="ABCC_Glucan_exporter_like"/>
    <property type="match status" value="1"/>
</dbReference>
<feature type="transmembrane region" description="Helical" evidence="9">
    <location>
        <begin position="171"/>
        <end position="191"/>
    </location>
</feature>
<dbReference type="PANTHER" id="PTHR43394">
    <property type="entry name" value="ATP-DEPENDENT PERMEASE MDL1, MITOCHONDRIAL"/>
    <property type="match status" value="1"/>
</dbReference>
<dbReference type="FunFam" id="1.20.1560.10:FF:000011">
    <property type="entry name" value="Multidrug ABC transporter ATP-binding protein"/>
    <property type="match status" value="1"/>
</dbReference>
<dbReference type="SMART" id="SM00382">
    <property type="entry name" value="AAA"/>
    <property type="match status" value="1"/>
</dbReference>
<evidence type="ECO:0000256" key="3">
    <source>
        <dbReference type="ARBA" id="ARBA00022475"/>
    </source>
</evidence>
<dbReference type="GO" id="GO:0016887">
    <property type="term" value="F:ATP hydrolysis activity"/>
    <property type="evidence" value="ECO:0007669"/>
    <property type="project" value="InterPro"/>
</dbReference>
<keyword evidence="13" id="KW-1185">Reference proteome</keyword>
<dbReference type="InterPro" id="IPR003593">
    <property type="entry name" value="AAA+_ATPase"/>
</dbReference>
<dbReference type="GO" id="GO:0015421">
    <property type="term" value="F:ABC-type oligopeptide transporter activity"/>
    <property type="evidence" value="ECO:0007669"/>
    <property type="project" value="TreeGrafter"/>
</dbReference>
<comment type="caution">
    <text evidence="12">The sequence shown here is derived from an EMBL/GenBank/DDBJ whole genome shotgun (WGS) entry which is preliminary data.</text>
</comment>
<dbReference type="Gene3D" id="1.20.1560.10">
    <property type="entry name" value="ABC transporter type 1, transmembrane domain"/>
    <property type="match status" value="1"/>
</dbReference>
<dbReference type="GO" id="GO:0005524">
    <property type="term" value="F:ATP binding"/>
    <property type="evidence" value="ECO:0007669"/>
    <property type="project" value="UniProtKB-KW"/>
</dbReference>
<dbReference type="Pfam" id="PF00664">
    <property type="entry name" value="ABC_membrane"/>
    <property type="match status" value="1"/>
</dbReference>
<feature type="transmembrane region" description="Helical" evidence="9">
    <location>
        <begin position="247"/>
        <end position="271"/>
    </location>
</feature>
<organism evidence="12 13">
    <name type="scientific">Salibacter halophilus</name>
    <dbReference type="NCBI Taxonomy" id="1803916"/>
    <lineage>
        <taxon>Bacteria</taxon>
        <taxon>Pseudomonadati</taxon>
        <taxon>Bacteroidota</taxon>
        <taxon>Flavobacteriia</taxon>
        <taxon>Flavobacteriales</taxon>
        <taxon>Salibacteraceae</taxon>
        <taxon>Salibacter</taxon>
    </lineage>
</organism>
<dbReference type="InterPro" id="IPR003439">
    <property type="entry name" value="ABC_transporter-like_ATP-bd"/>
</dbReference>
<dbReference type="InterPro" id="IPR027417">
    <property type="entry name" value="P-loop_NTPase"/>
</dbReference>
<evidence type="ECO:0000256" key="5">
    <source>
        <dbReference type="ARBA" id="ARBA00022741"/>
    </source>
</evidence>
<accession>A0A6N6M866</accession>
<dbReference type="GO" id="GO:0005886">
    <property type="term" value="C:plasma membrane"/>
    <property type="evidence" value="ECO:0007669"/>
    <property type="project" value="UniProtKB-SubCell"/>
</dbReference>
<evidence type="ECO:0000313" key="13">
    <source>
        <dbReference type="Proteomes" id="UP000435357"/>
    </source>
</evidence>
<dbReference type="RefSeq" id="WP_151167160.1">
    <property type="nucleotide sequence ID" value="NZ_WACR01000004.1"/>
</dbReference>
<keyword evidence="2" id="KW-0813">Transport</keyword>
<evidence type="ECO:0000259" key="11">
    <source>
        <dbReference type="PROSITE" id="PS50929"/>
    </source>
</evidence>
<dbReference type="AlphaFoldDB" id="A0A6N6M866"/>
<keyword evidence="6 12" id="KW-0067">ATP-binding</keyword>
<dbReference type="PROSITE" id="PS50929">
    <property type="entry name" value="ABC_TM1F"/>
    <property type="match status" value="1"/>
</dbReference>
<comment type="subcellular location">
    <subcellularLocation>
        <location evidence="1">Cell membrane</location>
        <topology evidence="1">Multi-pass membrane protein</topology>
    </subcellularLocation>
</comment>
<feature type="domain" description="ABC transmembrane type-1" evidence="11">
    <location>
        <begin position="31"/>
        <end position="312"/>
    </location>
</feature>
<evidence type="ECO:0000256" key="7">
    <source>
        <dbReference type="ARBA" id="ARBA00022989"/>
    </source>
</evidence>
<feature type="transmembrane region" description="Helical" evidence="9">
    <location>
        <begin position="65"/>
        <end position="86"/>
    </location>
</feature>
<gene>
    <name evidence="12" type="ORF">F3059_05650</name>
</gene>
<dbReference type="InterPro" id="IPR039421">
    <property type="entry name" value="Type_1_exporter"/>
</dbReference>
<keyword evidence="5" id="KW-0547">Nucleotide-binding</keyword>
<evidence type="ECO:0000259" key="10">
    <source>
        <dbReference type="PROSITE" id="PS50893"/>
    </source>
</evidence>
<feature type="transmembrane region" description="Helical" evidence="9">
    <location>
        <begin position="145"/>
        <end position="165"/>
    </location>
</feature>
<feature type="transmembrane region" description="Helical" evidence="9">
    <location>
        <begin position="277"/>
        <end position="297"/>
    </location>
</feature>
<dbReference type="Proteomes" id="UP000435357">
    <property type="component" value="Unassembled WGS sequence"/>
</dbReference>
<reference evidence="12 13" key="1">
    <citation type="submission" date="2019-09" db="EMBL/GenBank/DDBJ databases">
        <title>Genomes of Cryomorphaceae.</title>
        <authorList>
            <person name="Bowman J.P."/>
        </authorList>
    </citation>
    <scope>NUCLEOTIDE SEQUENCE [LARGE SCALE GENOMIC DNA]</scope>
    <source>
        <strain evidence="12 13">KCTC 52047</strain>
    </source>
</reference>
<dbReference type="InterPro" id="IPR011527">
    <property type="entry name" value="ABC1_TM_dom"/>
</dbReference>
<dbReference type="SUPFAM" id="SSF90123">
    <property type="entry name" value="ABC transporter transmembrane region"/>
    <property type="match status" value="1"/>
</dbReference>
<dbReference type="OrthoDB" id="1291564at2"/>
<dbReference type="PROSITE" id="PS00211">
    <property type="entry name" value="ABC_TRANSPORTER_1"/>
    <property type="match status" value="1"/>
</dbReference>
<sequence>MANSVSGRAFDVSLFKRVMRYVRPYNKLFYLTGALTILLAILTPLRPYLIQYTVDNAIVKPNGQLLITLTIVMVSILIVEGGVQFIQTYMANKVGQSVIKDLRNETYDKIVNFKLKYFDRTPIGRLVTRAVSDIETISEIFSQGILIIVGDILKLVVVIGFMFYIDWRLTLFSLVPIPLLIIATNIFKNYIKAAFQDVRNAVSNLNSFVQEHITGMNIVQIFNQEKREHKRFSDINKEHMKAHIRTVWANSIFFPVVEILSATSIALLVWWGSKSVIQGEASLGNLVAFILYIYMLFRPIRQLADRFNVLQMGMVASERVFKVLDTDARIEDSGDKIPSYLKGKIEFDHVWFAYEGEDWILKDLTFDVSKGETVAFVGETGAGKTSVINLLSRFYEFQKGSITIDREDIRTYDLAKLRERVGVVLQDVFLFSDSIYNNITLYNDSISKEKVIEASKLVGAHEFIMKLPGNYDFNVRERGGMLSVGQRQLIAFIRAYVYDPSILVLDEATSSVDTESEMMIQRAIEVLTKGRTSIVIAHRLATIQNADKIIVLDKGRVMEIGNHQELLKKDGHYKTLYELQFSDAEEK</sequence>
<dbReference type="CDD" id="cd18544">
    <property type="entry name" value="ABC_6TM_TmrA_like"/>
    <property type="match status" value="1"/>
</dbReference>
<dbReference type="FunFam" id="3.40.50.300:FF:000287">
    <property type="entry name" value="Multidrug ABC transporter ATP-binding protein"/>
    <property type="match status" value="1"/>
</dbReference>
<dbReference type="InterPro" id="IPR036640">
    <property type="entry name" value="ABC1_TM_sf"/>
</dbReference>
<dbReference type="EMBL" id="WACR01000004">
    <property type="protein sequence ID" value="KAB1064840.1"/>
    <property type="molecule type" value="Genomic_DNA"/>
</dbReference>